<accession>A0A8X8B471</accession>
<organism evidence="2 3">
    <name type="scientific">Brassica carinata</name>
    <name type="common">Ethiopian mustard</name>
    <name type="synonym">Abyssinian cabbage</name>
    <dbReference type="NCBI Taxonomy" id="52824"/>
    <lineage>
        <taxon>Eukaryota</taxon>
        <taxon>Viridiplantae</taxon>
        <taxon>Streptophyta</taxon>
        <taxon>Embryophyta</taxon>
        <taxon>Tracheophyta</taxon>
        <taxon>Spermatophyta</taxon>
        <taxon>Magnoliopsida</taxon>
        <taxon>eudicotyledons</taxon>
        <taxon>Gunneridae</taxon>
        <taxon>Pentapetalae</taxon>
        <taxon>rosids</taxon>
        <taxon>malvids</taxon>
        <taxon>Brassicales</taxon>
        <taxon>Brassicaceae</taxon>
        <taxon>Brassiceae</taxon>
        <taxon>Brassica</taxon>
    </lineage>
</organism>
<feature type="transmembrane region" description="Helical" evidence="1">
    <location>
        <begin position="121"/>
        <end position="142"/>
    </location>
</feature>
<keyword evidence="3" id="KW-1185">Reference proteome</keyword>
<evidence type="ECO:0000256" key="1">
    <source>
        <dbReference type="SAM" id="Phobius"/>
    </source>
</evidence>
<feature type="transmembrane region" description="Helical" evidence="1">
    <location>
        <begin position="37"/>
        <end position="59"/>
    </location>
</feature>
<name>A0A8X8B471_BRACI</name>
<keyword evidence="1" id="KW-0812">Transmembrane</keyword>
<evidence type="ECO:0000313" key="2">
    <source>
        <dbReference type="EMBL" id="KAG2320577.1"/>
    </source>
</evidence>
<evidence type="ECO:0000313" key="3">
    <source>
        <dbReference type="Proteomes" id="UP000886595"/>
    </source>
</evidence>
<comment type="caution">
    <text evidence="2">The sequence shown here is derived from an EMBL/GenBank/DDBJ whole genome shotgun (WGS) entry which is preliminary data.</text>
</comment>
<sequence>MSTSVLRRVSLPRRCALLPFLGGGAWRRKVLLVSEVVYGFAVTSPAVSLTLIPPTHPCFQFHGILKFHLRFLEVTLDDVFLARVVSGLSGPSVTPICIAMHPSNVDGLWIVSIVLHHSSFAGLGAMSGFEVATVSGLIFCCFDRDVLASVLDSLVHLMFGIGGVFIFGFQHQLFVCASTLSLLCIELH</sequence>
<proteinExistence type="predicted"/>
<dbReference type="EMBL" id="JAAMPC010000003">
    <property type="protein sequence ID" value="KAG2320577.1"/>
    <property type="molecule type" value="Genomic_DNA"/>
</dbReference>
<reference evidence="2 3" key="1">
    <citation type="submission" date="2020-02" db="EMBL/GenBank/DDBJ databases">
        <authorList>
            <person name="Ma Q."/>
            <person name="Huang Y."/>
            <person name="Song X."/>
            <person name="Pei D."/>
        </authorList>
    </citation>
    <scope>NUCLEOTIDE SEQUENCE [LARGE SCALE GENOMIC DNA]</scope>
    <source>
        <strain evidence="2">Sxm20200214</strain>
        <tissue evidence="2">Leaf</tissue>
    </source>
</reference>
<dbReference type="Proteomes" id="UP000886595">
    <property type="component" value="Unassembled WGS sequence"/>
</dbReference>
<keyword evidence="1" id="KW-0472">Membrane</keyword>
<protein>
    <submittedName>
        <fullName evidence="2">Uncharacterized protein</fullName>
    </submittedName>
</protein>
<feature type="transmembrane region" description="Helical" evidence="1">
    <location>
        <begin position="154"/>
        <end position="174"/>
    </location>
</feature>
<dbReference type="AlphaFoldDB" id="A0A8X8B471"/>
<gene>
    <name evidence="2" type="ORF">Bca52824_013790</name>
</gene>
<keyword evidence="1" id="KW-1133">Transmembrane helix</keyword>